<evidence type="ECO:0000256" key="1">
    <source>
        <dbReference type="ARBA" id="ARBA00004496"/>
    </source>
</evidence>
<dbReference type="EMBL" id="JACHGO010000003">
    <property type="protein sequence ID" value="MBB5143281.1"/>
    <property type="molecule type" value="Genomic_DNA"/>
</dbReference>
<keyword evidence="4" id="KW-0963">Cytoplasm</keyword>
<evidence type="ECO:0000256" key="7">
    <source>
        <dbReference type="ARBA" id="ARBA00022695"/>
    </source>
</evidence>
<accession>A0A7W8C103</accession>
<comment type="similarity">
    <text evidence="2">Belongs to the SUA5 family.</text>
</comment>
<dbReference type="PROSITE" id="PS51163">
    <property type="entry name" value="YRDC"/>
    <property type="match status" value="1"/>
</dbReference>
<keyword evidence="8" id="KW-0547">Nucleotide-binding</keyword>
<dbReference type="Gene3D" id="3.90.870.10">
    <property type="entry name" value="DHBP synthase"/>
    <property type="match status" value="1"/>
</dbReference>
<dbReference type="PANTHER" id="PTHR17490">
    <property type="entry name" value="SUA5"/>
    <property type="match status" value="1"/>
</dbReference>
<organism evidence="13 14">
    <name type="scientific">Desulfovibrio intestinalis</name>
    <dbReference type="NCBI Taxonomy" id="58621"/>
    <lineage>
        <taxon>Bacteria</taxon>
        <taxon>Pseudomonadati</taxon>
        <taxon>Thermodesulfobacteriota</taxon>
        <taxon>Desulfovibrionia</taxon>
        <taxon>Desulfovibrionales</taxon>
        <taxon>Desulfovibrionaceae</taxon>
        <taxon>Desulfovibrio</taxon>
    </lineage>
</organism>
<keyword evidence="7 13" id="KW-0548">Nucleotidyltransferase</keyword>
<dbReference type="InterPro" id="IPR017945">
    <property type="entry name" value="DHBP_synth_RibB-like_a/b_dom"/>
</dbReference>
<evidence type="ECO:0000256" key="2">
    <source>
        <dbReference type="ARBA" id="ARBA00007663"/>
    </source>
</evidence>
<evidence type="ECO:0000256" key="5">
    <source>
        <dbReference type="ARBA" id="ARBA00022679"/>
    </source>
</evidence>
<comment type="catalytic activity">
    <reaction evidence="11">
        <text>L-threonine + hydrogencarbonate + ATP = L-threonylcarbamoyladenylate + diphosphate + H2O</text>
        <dbReference type="Rhea" id="RHEA:36407"/>
        <dbReference type="ChEBI" id="CHEBI:15377"/>
        <dbReference type="ChEBI" id="CHEBI:17544"/>
        <dbReference type="ChEBI" id="CHEBI:30616"/>
        <dbReference type="ChEBI" id="CHEBI:33019"/>
        <dbReference type="ChEBI" id="CHEBI:57926"/>
        <dbReference type="ChEBI" id="CHEBI:73682"/>
        <dbReference type="EC" id="2.7.7.87"/>
    </reaction>
</comment>
<dbReference type="GO" id="GO:0000049">
    <property type="term" value="F:tRNA binding"/>
    <property type="evidence" value="ECO:0007669"/>
    <property type="project" value="TreeGrafter"/>
</dbReference>
<evidence type="ECO:0000256" key="10">
    <source>
        <dbReference type="ARBA" id="ARBA00029774"/>
    </source>
</evidence>
<comment type="subcellular location">
    <subcellularLocation>
        <location evidence="1">Cytoplasm</location>
    </subcellularLocation>
</comment>
<dbReference type="NCBIfam" id="TIGR00057">
    <property type="entry name" value="L-threonylcarbamoyladenylate synthase"/>
    <property type="match status" value="1"/>
</dbReference>
<proteinExistence type="inferred from homology"/>
<keyword evidence="9" id="KW-0067">ATP-binding</keyword>
<evidence type="ECO:0000259" key="12">
    <source>
        <dbReference type="PROSITE" id="PS51163"/>
    </source>
</evidence>
<dbReference type="Pfam" id="PF01300">
    <property type="entry name" value="Sua5_yciO_yrdC"/>
    <property type="match status" value="1"/>
</dbReference>
<comment type="caution">
    <text evidence="13">The sequence shown here is derived from an EMBL/GenBank/DDBJ whole genome shotgun (WGS) entry which is preliminary data.</text>
</comment>
<gene>
    <name evidence="13" type="ORF">HNQ38_001369</name>
</gene>
<dbReference type="EC" id="2.7.7.87" evidence="3"/>
<evidence type="ECO:0000313" key="14">
    <source>
        <dbReference type="Proteomes" id="UP000539075"/>
    </source>
</evidence>
<dbReference type="RefSeq" id="WP_183718649.1">
    <property type="nucleotide sequence ID" value="NZ_JACHGO010000003.1"/>
</dbReference>
<keyword evidence="14" id="KW-1185">Reference proteome</keyword>
<dbReference type="SUPFAM" id="SSF55821">
    <property type="entry name" value="YrdC/RibB"/>
    <property type="match status" value="1"/>
</dbReference>
<evidence type="ECO:0000256" key="4">
    <source>
        <dbReference type="ARBA" id="ARBA00022490"/>
    </source>
</evidence>
<evidence type="ECO:0000256" key="6">
    <source>
        <dbReference type="ARBA" id="ARBA00022694"/>
    </source>
</evidence>
<evidence type="ECO:0000256" key="8">
    <source>
        <dbReference type="ARBA" id="ARBA00022741"/>
    </source>
</evidence>
<keyword evidence="6" id="KW-0819">tRNA processing</keyword>
<dbReference type="GO" id="GO:0008033">
    <property type="term" value="P:tRNA processing"/>
    <property type="evidence" value="ECO:0007669"/>
    <property type="project" value="UniProtKB-KW"/>
</dbReference>
<evidence type="ECO:0000256" key="3">
    <source>
        <dbReference type="ARBA" id="ARBA00012584"/>
    </source>
</evidence>
<protein>
    <recommendedName>
        <fullName evidence="10">L-threonylcarbamoyladenylate synthase</fullName>
        <ecNumber evidence="3">2.7.7.87</ecNumber>
    </recommendedName>
    <alternativeName>
        <fullName evidence="10">L-threonylcarbamoyladenylate synthase</fullName>
    </alternativeName>
</protein>
<reference evidence="13 14" key="1">
    <citation type="submission" date="2020-08" db="EMBL/GenBank/DDBJ databases">
        <title>Genomic Encyclopedia of Type Strains, Phase IV (KMG-IV): sequencing the most valuable type-strain genomes for metagenomic binning, comparative biology and taxonomic classification.</title>
        <authorList>
            <person name="Goeker M."/>
        </authorList>
    </citation>
    <scope>NUCLEOTIDE SEQUENCE [LARGE SCALE GENOMIC DNA]</scope>
    <source>
        <strain evidence="13 14">DSM 11275</strain>
    </source>
</reference>
<dbReference type="GO" id="GO:0003725">
    <property type="term" value="F:double-stranded RNA binding"/>
    <property type="evidence" value="ECO:0007669"/>
    <property type="project" value="InterPro"/>
</dbReference>
<dbReference type="InterPro" id="IPR006070">
    <property type="entry name" value="Sua5-like_dom"/>
</dbReference>
<keyword evidence="5 13" id="KW-0808">Transferase</keyword>
<evidence type="ECO:0000256" key="9">
    <source>
        <dbReference type="ARBA" id="ARBA00022840"/>
    </source>
</evidence>
<dbReference type="GO" id="GO:0005524">
    <property type="term" value="F:ATP binding"/>
    <property type="evidence" value="ECO:0007669"/>
    <property type="project" value="UniProtKB-KW"/>
</dbReference>
<dbReference type="AlphaFoldDB" id="A0A7W8C103"/>
<dbReference type="GO" id="GO:0005737">
    <property type="term" value="C:cytoplasm"/>
    <property type="evidence" value="ECO:0007669"/>
    <property type="project" value="UniProtKB-SubCell"/>
</dbReference>
<dbReference type="InterPro" id="IPR050156">
    <property type="entry name" value="TC-AMP_synthase_SUA5"/>
</dbReference>
<feature type="domain" description="YrdC-like" evidence="12">
    <location>
        <begin position="7"/>
        <end position="208"/>
    </location>
</feature>
<evidence type="ECO:0000313" key="13">
    <source>
        <dbReference type="EMBL" id="MBB5143281.1"/>
    </source>
</evidence>
<dbReference type="GO" id="GO:0006450">
    <property type="term" value="P:regulation of translational fidelity"/>
    <property type="evidence" value="ECO:0007669"/>
    <property type="project" value="TreeGrafter"/>
</dbReference>
<sequence>MSLQLLCQNLQEAVACLRSGHTLIFPTETFYGLGCLATDTVAVDLVYQLKRRPVHKPLLLLAADVEQVWTVADIAAMPKALAAFWPGPLTVLLPAKAVLPPALVNEHGLVAVRVTSHPVAAALAREAGGPLTASSANLNGGQPVCEVEKLAPELLAALESRGQVPCVVADTPRPQGGLPSTLVEPLTNEGGGVGDRAPRLRIIRAGAVSQKCLEAAGFIVEE</sequence>
<evidence type="ECO:0000256" key="11">
    <source>
        <dbReference type="ARBA" id="ARBA00048366"/>
    </source>
</evidence>
<dbReference type="PANTHER" id="PTHR17490:SF16">
    <property type="entry name" value="THREONYLCARBAMOYL-AMP SYNTHASE"/>
    <property type="match status" value="1"/>
</dbReference>
<dbReference type="Proteomes" id="UP000539075">
    <property type="component" value="Unassembled WGS sequence"/>
</dbReference>
<name>A0A7W8C103_9BACT</name>
<dbReference type="GO" id="GO:0061710">
    <property type="term" value="F:L-threonylcarbamoyladenylate synthase"/>
    <property type="evidence" value="ECO:0007669"/>
    <property type="project" value="UniProtKB-EC"/>
</dbReference>